<comment type="caution">
    <text evidence="3">The sequence shown here is derived from an EMBL/GenBank/DDBJ whole genome shotgun (WGS) entry which is preliminary data.</text>
</comment>
<dbReference type="Proteomes" id="UP001611075">
    <property type="component" value="Unassembled WGS sequence"/>
</dbReference>
<evidence type="ECO:0000313" key="4">
    <source>
        <dbReference type="Proteomes" id="UP001611075"/>
    </source>
</evidence>
<organism evidence="3 4">
    <name type="scientific">Micromonospora rubida</name>
    <dbReference type="NCBI Taxonomy" id="2697657"/>
    <lineage>
        <taxon>Bacteria</taxon>
        <taxon>Bacillati</taxon>
        <taxon>Actinomycetota</taxon>
        <taxon>Actinomycetes</taxon>
        <taxon>Micromonosporales</taxon>
        <taxon>Micromonosporaceae</taxon>
        <taxon>Micromonospora</taxon>
    </lineage>
</organism>
<keyword evidence="2" id="KW-0472">Membrane</keyword>
<proteinExistence type="predicted"/>
<name>A0ABW7SKA8_9ACTN</name>
<dbReference type="RefSeq" id="WP_396680123.1">
    <property type="nucleotide sequence ID" value="NZ_JBIRPU010000009.1"/>
</dbReference>
<sequence length="98" mass="10875">MKVLVVFVVAIVVMASLIGFGALLYWLMEEPTDRERALERQVEALKRANLMGAAYFDAQAQLREEMSRAANARRGPTGRATVGRAGVPRRGVIDGDWR</sequence>
<feature type="transmembrane region" description="Helical" evidence="2">
    <location>
        <begin position="6"/>
        <end position="27"/>
    </location>
</feature>
<reference evidence="3 4" key="1">
    <citation type="submission" date="2024-10" db="EMBL/GenBank/DDBJ databases">
        <title>The Natural Products Discovery Center: Release of the First 8490 Sequenced Strains for Exploring Actinobacteria Biosynthetic Diversity.</title>
        <authorList>
            <person name="Kalkreuter E."/>
            <person name="Kautsar S.A."/>
            <person name="Yang D."/>
            <person name="Bader C.D."/>
            <person name="Teijaro C.N."/>
            <person name="Fluegel L."/>
            <person name="Davis C.M."/>
            <person name="Simpson J.R."/>
            <person name="Lauterbach L."/>
            <person name="Steele A.D."/>
            <person name="Gui C."/>
            <person name="Meng S."/>
            <person name="Li G."/>
            <person name="Viehrig K."/>
            <person name="Ye F."/>
            <person name="Su P."/>
            <person name="Kiefer A.F."/>
            <person name="Nichols A."/>
            <person name="Cepeda A.J."/>
            <person name="Yan W."/>
            <person name="Fan B."/>
            <person name="Jiang Y."/>
            <person name="Adhikari A."/>
            <person name="Zheng C.-J."/>
            <person name="Schuster L."/>
            <person name="Cowan T.M."/>
            <person name="Smanski M.J."/>
            <person name="Chevrette M.G."/>
            <person name="De Carvalho L.P.S."/>
            <person name="Shen B."/>
        </authorList>
    </citation>
    <scope>NUCLEOTIDE SEQUENCE [LARGE SCALE GENOMIC DNA]</scope>
    <source>
        <strain evidence="3 4">NPDC021253</strain>
    </source>
</reference>
<evidence type="ECO:0000256" key="2">
    <source>
        <dbReference type="SAM" id="Phobius"/>
    </source>
</evidence>
<evidence type="ECO:0000256" key="1">
    <source>
        <dbReference type="SAM" id="MobiDB-lite"/>
    </source>
</evidence>
<gene>
    <name evidence="3" type="ORF">ACH4OY_15705</name>
</gene>
<accession>A0ABW7SKA8</accession>
<evidence type="ECO:0000313" key="3">
    <source>
        <dbReference type="EMBL" id="MFI0794113.1"/>
    </source>
</evidence>
<dbReference type="EMBL" id="JBIRPU010000009">
    <property type="protein sequence ID" value="MFI0794113.1"/>
    <property type="molecule type" value="Genomic_DNA"/>
</dbReference>
<keyword evidence="2" id="KW-1133">Transmembrane helix</keyword>
<feature type="region of interest" description="Disordered" evidence="1">
    <location>
        <begin position="69"/>
        <end position="98"/>
    </location>
</feature>
<keyword evidence="4" id="KW-1185">Reference proteome</keyword>
<protein>
    <submittedName>
        <fullName evidence="3">Uncharacterized protein</fullName>
    </submittedName>
</protein>
<keyword evidence="2" id="KW-0812">Transmembrane</keyword>